<protein>
    <submittedName>
        <fullName evidence="2">Uncharacterized protein</fullName>
    </submittedName>
</protein>
<evidence type="ECO:0000313" key="2">
    <source>
        <dbReference type="EMBL" id="GMH79096.1"/>
    </source>
</evidence>
<reference evidence="3" key="1">
    <citation type="journal article" date="2023" name="Commun. Biol.">
        <title>Genome analysis of Parmales, the sister group of diatoms, reveals the evolutionary specialization of diatoms from phago-mixotrophs to photoautotrophs.</title>
        <authorList>
            <person name="Ban H."/>
            <person name="Sato S."/>
            <person name="Yoshikawa S."/>
            <person name="Yamada K."/>
            <person name="Nakamura Y."/>
            <person name="Ichinomiya M."/>
            <person name="Sato N."/>
            <person name="Blanc-Mathieu R."/>
            <person name="Endo H."/>
            <person name="Kuwata A."/>
            <person name="Ogata H."/>
        </authorList>
    </citation>
    <scope>NUCLEOTIDE SEQUENCE [LARGE SCALE GENOMIC DNA]</scope>
    <source>
        <strain evidence="3">NIES 3701</strain>
    </source>
</reference>
<sequence length="373" mass="40366">MGSEDTAADTTTADTTAAETTTDTTTDASTDAYKLLQALCSCLCNLLTQLTPPHPNAFTDFPTSTLLPLTIAITNSSLLQSRKRTLLSRLFASLHNLLYSLPSSAASSITSNACSNSTLLSNILRHALPTSAATKTPTSNDELTDWISRLITLFLTADGASFDQIWSHTTSRDPMNNIIPTGESYVFLQIYAGHLDSLLLSKGYDHTSHPHENSSRVTSLCSILPLLPSSSVLSTSSHSVIIDILGTLISFSPLFPPLIPSPILSSTLKKLNTASNDLKLIYLKFISNVLSDVNAVRSLTRSEIYSILNSTDGGVLGVREYVVLAVKNLCRVKEKGDIVEELRVQATVENEFMEKAGVEAVMEGEKIQIRRKG</sequence>
<accession>A0A9W7AYX4</accession>
<keyword evidence="3" id="KW-1185">Reference proteome</keyword>
<dbReference type="Proteomes" id="UP001165085">
    <property type="component" value="Unassembled WGS sequence"/>
</dbReference>
<dbReference type="OrthoDB" id="10666546at2759"/>
<gene>
    <name evidence="2" type="ORF">TrST_g1199</name>
</gene>
<dbReference type="EMBL" id="BRXY01000230">
    <property type="protein sequence ID" value="GMH79096.1"/>
    <property type="molecule type" value="Genomic_DNA"/>
</dbReference>
<dbReference type="AlphaFoldDB" id="A0A9W7AYX4"/>
<name>A0A9W7AYX4_9STRA</name>
<feature type="region of interest" description="Disordered" evidence="1">
    <location>
        <begin position="1"/>
        <end position="24"/>
    </location>
</feature>
<evidence type="ECO:0000313" key="3">
    <source>
        <dbReference type="Proteomes" id="UP001165085"/>
    </source>
</evidence>
<proteinExistence type="predicted"/>
<organism evidence="2 3">
    <name type="scientific">Triparma strigata</name>
    <dbReference type="NCBI Taxonomy" id="1606541"/>
    <lineage>
        <taxon>Eukaryota</taxon>
        <taxon>Sar</taxon>
        <taxon>Stramenopiles</taxon>
        <taxon>Ochrophyta</taxon>
        <taxon>Bolidophyceae</taxon>
        <taxon>Parmales</taxon>
        <taxon>Triparmaceae</taxon>
        <taxon>Triparma</taxon>
    </lineage>
</organism>
<evidence type="ECO:0000256" key="1">
    <source>
        <dbReference type="SAM" id="MobiDB-lite"/>
    </source>
</evidence>
<comment type="caution">
    <text evidence="2">The sequence shown here is derived from an EMBL/GenBank/DDBJ whole genome shotgun (WGS) entry which is preliminary data.</text>
</comment>